<evidence type="ECO:0000313" key="2">
    <source>
        <dbReference type="Proteomes" id="UP001057402"/>
    </source>
</evidence>
<name>A0ACB9M7W5_9MYRT</name>
<proteinExistence type="predicted"/>
<reference evidence="2" key="1">
    <citation type="journal article" date="2023" name="Front. Plant Sci.">
        <title>Chromosomal-level genome assembly of Melastoma candidum provides insights into trichome evolution.</title>
        <authorList>
            <person name="Zhong Y."/>
            <person name="Wu W."/>
            <person name="Sun C."/>
            <person name="Zou P."/>
            <person name="Liu Y."/>
            <person name="Dai S."/>
            <person name="Zhou R."/>
        </authorList>
    </citation>
    <scope>NUCLEOTIDE SEQUENCE [LARGE SCALE GENOMIC DNA]</scope>
</reference>
<accession>A0ACB9M7W5</accession>
<evidence type="ECO:0000313" key="1">
    <source>
        <dbReference type="EMBL" id="KAI4318976.1"/>
    </source>
</evidence>
<sequence length="120" mass="12950">MAATSSLLSISLITTPAFLGGDRQRQQFLVLRDPNHKKKPTASPFQIRASAAKLPPGVELPKVEPKFEAPFLGFTTIAEVWNSRACMIGLIGTFIVELILNKGILQVIGVEVGKGLNLPL</sequence>
<dbReference type="EMBL" id="CM042889">
    <property type="protein sequence ID" value="KAI4318976.1"/>
    <property type="molecule type" value="Genomic_DNA"/>
</dbReference>
<organism evidence="1 2">
    <name type="scientific">Melastoma candidum</name>
    <dbReference type="NCBI Taxonomy" id="119954"/>
    <lineage>
        <taxon>Eukaryota</taxon>
        <taxon>Viridiplantae</taxon>
        <taxon>Streptophyta</taxon>
        <taxon>Embryophyta</taxon>
        <taxon>Tracheophyta</taxon>
        <taxon>Spermatophyta</taxon>
        <taxon>Magnoliopsida</taxon>
        <taxon>eudicotyledons</taxon>
        <taxon>Gunneridae</taxon>
        <taxon>Pentapetalae</taxon>
        <taxon>rosids</taxon>
        <taxon>malvids</taxon>
        <taxon>Myrtales</taxon>
        <taxon>Melastomataceae</taxon>
        <taxon>Melastomatoideae</taxon>
        <taxon>Melastomateae</taxon>
        <taxon>Melastoma</taxon>
    </lineage>
</organism>
<keyword evidence="2" id="KW-1185">Reference proteome</keyword>
<gene>
    <name evidence="1" type="ORF">MLD38_032628</name>
</gene>
<comment type="caution">
    <text evidence="1">The sequence shown here is derived from an EMBL/GenBank/DDBJ whole genome shotgun (WGS) entry which is preliminary data.</text>
</comment>
<dbReference type="Proteomes" id="UP001057402">
    <property type="component" value="Chromosome 10"/>
</dbReference>
<protein>
    <submittedName>
        <fullName evidence="1">Uncharacterized protein</fullName>
    </submittedName>
</protein>